<proteinExistence type="predicted"/>
<protein>
    <submittedName>
        <fullName evidence="1">Uncharacterized protein</fullName>
    </submittedName>
</protein>
<feature type="non-terminal residue" evidence="1">
    <location>
        <position position="1"/>
    </location>
</feature>
<organism evidence="1">
    <name type="scientific">marine sediment metagenome</name>
    <dbReference type="NCBI Taxonomy" id="412755"/>
    <lineage>
        <taxon>unclassified sequences</taxon>
        <taxon>metagenomes</taxon>
        <taxon>ecological metagenomes</taxon>
    </lineage>
</organism>
<accession>X1FA91</accession>
<dbReference type="EMBL" id="BARU01011209">
    <property type="protein sequence ID" value="GAH42546.1"/>
    <property type="molecule type" value="Genomic_DNA"/>
</dbReference>
<name>X1FA91_9ZZZZ</name>
<dbReference type="AlphaFoldDB" id="X1FA91"/>
<sequence>LIKQVTDLSEQKLMTRLSILKDAELLFDRNIYPDNTYIFKHNLTHDVVYDSILHIKKKKLHKDINNIIKILYQDNIYEQYKILTGTRQALPIPFIMGIF</sequence>
<reference evidence="1" key="1">
    <citation type="journal article" date="2014" name="Front. Microbiol.">
        <title>High frequency of phylogenetically diverse reductive dehalogenase-homologous genes in deep subseafloor sedimentary metagenomes.</title>
        <authorList>
            <person name="Kawai M."/>
            <person name="Futagami T."/>
            <person name="Toyoda A."/>
            <person name="Takaki Y."/>
            <person name="Nishi S."/>
            <person name="Hori S."/>
            <person name="Arai W."/>
            <person name="Tsubouchi T."/>
            <person name="Morono Y."/>
            <person name="Uchiyama I."/>
            <person name="Ito T."/>
            <person name="Fujiyama A."/>
            <person name="Inagaki F."/>
            <person name="Takami H."/>
        </authorList>
    </citation>
    <scope>NUCLEOTIDE SEQUENCE</scope>
    <source>
        <strain evidence="1">Expedition CK06-06</strain>
    </source>
</reference>
<gene>
    <name evidence="1" type="ORF">S03H2_21123</name>
</gene>
<evidence type="ECO:0000313" key="1">
    <source>
        <dbReference type="EMBL" id="GAH42546.1"/>
    </source>
</evidence>
<comment type="caution">
    <text evidence="1">The sequence shown here is derived from an EMBL/GenBank/DDBJ whole genome shotgun (WGS) entry which is preliminary data.</text>
</comment>